<reference evidence="1" key="2">
    <citation type="journal article" date="2021" name="PeerJ">
        <title>Extensive microbial diversity within the chicken gut microbiome revealed by metagenomics and culture.</title>
        <authorList>
            <person name="Gilroy R."/>
            <person name="Ravi A."/>
            <person name="Getino M."/>
            <person name="Pursley I."/>
            <person name="Horton D.L."/>
            <person name="Alikhan N.F."/>
            <person name="Baker D."/>
            <person name="Gharbi K."/>
            <person name="Hall N."/>
            <person name="Watson M."/>
            <person name="Adriaenssens E.M."/>
            <person name="Foster-Nyarko E."/>
            <person name="Jarju S."/>
            <person name="Secka A."/>
            <person name="Antonio M."/>
            <person name="Oren A."/>
            <person name="Chaudhuri R.R."/>
            <person name="La Ragione R."/>
            <person name="Hildebrand F."/>
            <person name="Pallen M.J."/>
        </authorList>
    </citation>
    <scope>NUCLEOTIDE SEQUENCE</scope>
    <source>
        <strain evidence="1">CHK123-3438</strain>
    </source>
</reference>
<dbReference type="EMBL" id="DVKS01000155">
    <property type="protein sequence ID" value="HIT42219.1"/>
    <property type="molecule type" value="Genomic_DNA"/>
</dbReference>
<dbReference type="Proteomes" id="UP000886860">
    <property type="component" value="Unassembled WGS sequence"/>
</dbReference>
<evidence type="ECO:0000313" key="1">
    <source>
        <dbReference type="EMBL" id="HIT42219.1"/>
    </source>
</evidence>
<keyword evidence="1" id="KW-0808">Transferase</keyword>
<dbReference type="SUPFAM" id="SSF52540">
    <property type="entry name" value="P-loop containing nucleoside triphosphate hydrolases"/>
    <property type="match status" value="1"/>
</dbReference>
<comment type="caution">
    <text evidence="1">The sequence shown here is derived from an EMBL/GenBank/DDBJ whole genome shotgun (WGS) entry which is preliminary data.</text>
</comment>
<dbReference type="GO" id="GO:0016301">
    <property type="term" value="F:kinase activity"/>
    <property type="evidence" value="ECO:0007669"/>
    <property type="project" value="UniProtKB-KW"/>
</dbReference>
<dbReference type="InterPro" id="IPR027417">
    <property type="entry name" value="P-loop_NTPase"/>
</dbReference>
<organism evidence="1 2">
    <name type="scientific">Candidatus Caccovicinus merdipullorum</name>
    <dbReference type="NCBI Taxonomy" id="2840724"/>
    <lineage>
        <taxon>Bacteria</taxon>
        <taxon>Bacillati</taxon>
        <taxon>Bacillota</taxon>
        <taxon>Clostridia</taxon>
        <taxon>Eubacteriales</taxon>
        <taxon>Candidatus Caccovicinus</taxon>
    </lineage>
</organism>
<reference evidence="1" key="1">
    <citation type="submission" date="2020-10" db="EMBL/GenBank/DDBJ databases">
        <authorList>
            <person name="Gilroy R."/>
        </authorList>
    </citation>
    <scope>NUCLEOTIDE SEQUENCE</scope>
    <source>
        <strain evidence="1">CHK123-3438</strain>
    </source>
</reference>
<name>A0A9D1KFS9_9FIRM</name>
<evidence type="ECO:0000313" key="2">
    <source>
        <dbReference type="Proteomes" id="UP000886860"/>
    </source>
</evidence>
<accession>A0A9D1KFS9</accession>
<keyword evidence="1" id="KW-0418">Kinase</keyword>
<proteinExistence type="predicted"/>
<gene>
    <name evidence="1" type="ORF">IAB60_09035</name>
</gene>
<dbReference type="AlphaFoldDB" id="A0A9D1KFS9"/>
<dbReference type="Gene3D" id="3.40.50.300">
    <property type="entry name" value="P-loop containing nucleotide triphosphate hydrolases"/>
    <property type="match status" value="1"/>
</dbReference>
<sequence length="283" mass="31697">MVHYTTMINGIPVHAQYTEESVQEIFLPLLCRLTAMQRKKNGRILAMLAAPPGAGKSTLAGFLQMLARYVSEREDPPHSGEEILQKFMAMDMAGSSLSLPSGLVKNNLDIKPVTVIGMDGFHRYQEDLLAHKTVRRGREISLVEIKGAPMTFDLPALTERIRQVAAGEACGWPEYNRLLHNPVENAITVRGDIVLLEGNYLLMDRDGWRDLAGFADYTIRITADEQMLKKRLVERKISSGADPQAALRFVESSDLENVRECLMHTRKADLNLIADEHGAYHKV</sequence>
<dbReference type="PANTHER" id="PTHR10285">
    <property type="entry name" value="URIDINE KINASE"/>
    <property type="match status" value="1"/>
</dbReference>
<protein>
    <submittedName>
        <fullName evidence="1">Nucleoside/nucleotide kinase family protein</fullName>
    </submittedName>
</protein>